<dbReference type="GO" id="GO:0052621">
    <property type="term" value="F:diguanylate cyclase activity"/>
    <property type="evidence" value="ECO:0007669"/>
    <property type="project" value="UniProtKB-EC"/>
</dbReference>
<dbReference type="CDD" id="cd01949">
    <property type="entry name" value="GGDEF"/>
    <property type="match status" value="1"/>
</dbReference>
<dbReference type="RefSeq" id="WP_076205718.1">
    <property type="nucleotide sequence ID" value="NZ_CP019236.1"/>
</dbReference>
<dbReference type="Proteomes" id="UP000186609">
    <property type="component" value="Chromosome"/>
</dbReference>
<dbReference type="InterPro" id="IPR043128">
    <property type="entry name" value="Rev_trsase/Diguanyl_cyclase"/>
</dbReference>
<keyword evidence="3" id="KW-0812">Transmembrane</keyword>
<dbReference type="SMART" id="SM00267">
    <property type="entry name" value="GGDEF"/>
    <property type="match status" value="1"/>
</dbReference>
<dbReference type="NCBIfam" id="TIGR00254">
    <property type="entry name" value="GGDEF"/>
    <property type="match status" value="1"/>
</dbReference>
<dbReference type="FunFam" id="3.30.70.270:FF:000001">
    <property type="entry name" value="Diguanylate cyclase domain protein"/>
    <property type="match status" value="1"/>
</dbReference>
<dbReference type="InterPro" id="IPR029787">
    <property type="entry name" value="Nucleotide_cyclase"/>
</dbReference>
<protein>
    <recommendedName>
        <fullName evidence="1">diguanylate cyclase</fullName>
        <ecNumber evidence="1">2.7.7.65</ecNumber>
    </recommendedName>
</protein>
<feature type="transmembrane region" description="Helical" evidence="3">
    <location>
        <begin position="6"/>
        <end position="26"/>
    </location>
</feature>
<comment type="catalytic activity">
    <reaction evidence="2">
        <text>2 GTP = 3',3'-c-di-GMP + 2 diphosphate</text>
        <dbReference type="Rhea" id="RHEA:24898"/>
        <dbReference type="ChEBI" id="CHEBI:33019"/>
        <dbReference type="ChEBI" id="CHEBI:37565"/>
        <dbReference type="ChEBI" id="CHEBI:58805"/>
        <dbReference type="EC" id="2.7.7.65"/>
    </reaction>
</comment>
<evidence type="ECO:0000256" key="3">
    <source>
        <dbReference type="SAM" id="Phobius"/>
    </source>
</evidence>
<feature type="transmembrane region" description="Helical" evidence="3">
    <location>
        <begin position="184"/>
        <end position="208"/>
    </location>
</feature>
<dbReference type="KEGG" id="rhy:RD110_25865"/>
<proteinExistence type="predicted"/>
<name>A0A1P8K4N2_9BURK</name>
<keyword evidence="3" id="KW-0472">Membrane</keyword>
<dbReference type="InterPro" id="IPR050469">
    <property type="entry name" value="Diguanylate_Cyclase"/>
</dbReference>
<keyword evidence="3" id="KW-1133">Transmembrane helix</keyword>
<feature type="transmembrane region" description="Helical" evidence="3">
    <location>
        <begin position="119"/>
        <end position="137"/>
    </location>
</feature>
<dbReference type="OrthoDB" id="9813903at2"/>
<dbReference type="STRING" id="1842727.RD110_25865"/>
<gene>
    <name evidence="5" type="ORF">RD110_25865</name>
</gene>
<evidence type="ECO:0000256" key="1">
    <source>
        <dbReference type="ARBA" id="ARBA00012528"/>
    </source>
</evidence>
<dbReference type="Pfam" id="PF00990">
    <property type="entry name" value="GGDEF"/>
    <property type="match status" value="1"/>
</dbReference>
<dbReference type="EC" id="2.7.7.65" evidence="1"/>
<dbReference type="PROSITE" id="PS50887">
    <property type="entry name" value="GGDEF"/>
    <property type="match status" value="1"/>
</dbReference>
<sequence length="388" mass="42241">MQLDILTLLVMTAVNLLMVSAALPVIMGPRISVAARCAQLSLLAQSIAWWAVIAAGHGYELVMMTLAVGFTCISQWLMLRALGGWLGHRPGERWLRALVVLAPLGYLIGGSFNGVFRSGWGNACVALAMLIVARGTLMPLRQSTRPWRWLLFGCMLVMAGLVVARGVMGTFFSESYLSFQTPQAVNLAMAAGANLSLVLVTVAILVAWREEAEGKLRTMAMTDGLTGLFNRRGWTDRAEAMFANAQRYQQPLTMIMLDLDHFKRINDTHGHEVGDQALKLFARLLRETRRTGDLVGRLGGEEFCIVLSNTHKSASTGFDQRLRGRLREVAHKELGFTMDFSAGVAVLKDGDATLAGLLARADLALYQAKNSGRGRMVMSEGGLGATVI</sequence>
<evidence type="ECO:0000313" key="6">
    <source>
        <dbReference type="Proteomes" id="UP000186609"/>
    </source>
</evidence>
<keyword evidence="6" id="KW-1185">Reference proteome</keyword>
<evidence type="ECO:0000259" key="4">
    <source>
        <dbReference type="PROSITE" id="PS50887"/>
    </source>
</evidence>
<dbReference type="EMBL" id="CP019236">
    <property type="protein sequence ID" value="APW40974.1"/>
    <property type="molecule type" value="Genomic_DNA"/>
</dbReference>
<feature type="transmembrane region" description="Helical" evidence="3">
    <location>
        <begin position="149"/>
        <end position="172"/>
    </location>
</feature>
<organism evidence="5 6">
    <name type="scientific">Rhodoferax koreensis</name>
    <dbReference type="NCBI Taxonomy" id="1842727"/>
    <lineage>
        <taxon>Bacteria</taxon>
        <taxon>Pseudomonadati</taxon>
        <taxon>Pseudomonadota</taxon>
        <taxon>Betaproteobacteria</taxon>
        <taxon>Burkholderiales</taxon>
        <taxon>Comamonadaceae</taxon>
        <taxon>Rhodoferax</taxon>
    </lineage>
</organism>
<dbReference type="PANTHER" id="PTHR45138:SF9">
    <property type="entry name" value="DIGUANYLATE CYCLASE DGCM-RELATED"/>
    <property type="match status" value="1"/>
</dbReference>
<evidence type="ECO:0000256" key="2">
    <source>
        <dbReference type="ARBA" id="ARBA00034247"/>
    </source>
</evidence>
<evidence type="ECO:0000313" key="5">
    <source>
        <dbReference type="EMBL" id="APW40974.1"/>
    </source>
</evidence>
<feature type="domain" description="GGDEF" evidence="4">
    <location>
        <begin position="250"/>
        <end position="381"/>
    </location>
</feature>
<dbReference type="PANTHER" id="PTHR45138">
    <property type="entry name" value="REGULATORY COMPONENTS OF SENSORY TRANSDUCTION SYSTEM"/>
    <property type="match status" value="1"/>
</dbReference>
<dbReference type="AlphaFoldDB" id="A0A1P8K4N2"/>
<dbReference type="Gene3D" id="3.30.70.270">
    <property type="match status" value="1"/>
</dbReference>
<reference evidence="5 6" key="1">
    <citation type="submission" date="2017-01" db="EMBL/GenBank/DDBJ databases">
        <authorList>
            <person name="Mah S.A."/>
            <person name="Swanson W.J."/>
            <person name="Moy G.W."/>
            <person name="Vacquier V.D."/>
        </authorList>
    </citation>
    <scope>NUCLEOTIDE SEQUENCE [LARGE SCALE GENOMIC DNA]</scope>
    <source>
        <strain evidence="5 6">DCY110</strain>
    </source>
</reference>
<dbReference type="SUPFAM" id="SSF55073">
    <property type="entry name" value="Nucleotide cyclase"/>
    <property type="match status" value="1"/>
</dbReference>
<accession>A0A1P8K4N2</accession>
<dbReference type="InterPro" id="IPR000160">
    <property type="entry name" value="GGDEF_dom"/>
</dbReference>
<feature type="transmembrane region" description="Helical" evidence="3">
    <location>
        <begin position="94"/>
        <end position="113"/>
    </location>
</feature>